<dbReference type="SUPFAM" id="SSF52343">
    <property type="entry name" value="Ferredoxin reductase-like, C-terminal NADP-linked domain"/>
    <property type="match status" value="1"/>
</dbReference>
<evidence type="ECO:0000256" key="5">
    <source>
        <dbReference type="ARBA" id="ARBA00023004"/>
    </source>
</evidence>
<evidence type="ECO:0000256" key="6">
    <source>
        <dbReference type="ARBA" id="ARBA00023014"/>
    </source>
</evidence>
<dbReference type="Gene3D" id="2.40.30.10">
    <property type="entry name" value="Translation factors"/>
    <property type="match status" value="1"/>
</dbReference>
<keyword evidence="3" id="KW-0479">Metal-binding</keyword>
<dbReference type="PROSITE" id="PS00197">
    <property type="entry name" value="2FE2S_FER_1"/>
    <property type="match status" value="1"/>
</dbReference>
<sequence>MQKAEDLVRARIVQKRLEADDIVSVLLRGEGSGPLPSHEAGAHIDLHLGEGVIRQYSLCPSSGKDGEYEVAVLREPQSRGGSRAVHDLLQVGQVIDISVPRNHFPLKSCKGKVLLFAGGIGITPILAMAEECVRRGQPFSMHYCARSADRMAYARRISEGAVGPHCQLHYDDGPDSQKLDLAAVLQAPGPDDALYVCGPAGFINWVLETAAANGWTEAQLHREFFAAPEIDAGQDSAFTVRLARAGRDVQVAPGVSIVEALDAEGVMVPVSCSEGICGMCVVSVLDGEPEHRDFVLSAEEHARNDCLTACCSRAKTPVLVLDL</sequence>
<keyword evidence="10" id="KW-1185">Reference proteome</keyword>
<dbReference type="CDD" id="cd00207">
    <property type="entry name" value="fer2"/>
    <property type="match status" value="1"/>
</dbReference>
<dbReference type="Gene3D" id="3.10.20.30">
    <property type="match status" value="1"/>
</dbReference>
<evidence type="ECO:0000256" key="3">
    <source>
        <dbReference type="ARBA" id="ARBA00022723"/>
    </source>
</evidence>
<dbReference type="CDD" id="cd06185">
    <property type="entry name" value="PDR_like"/>
    <property type="match status" value="1"/>
</dbReference>
<dbReference type="InterPro" id="IPR036010">
    <property type="entry name" value="2Fe-2S_ferredoxin-like_sf"/>
</dbReference>
<dbReference type="EMBL" id="LBIC01000005">
    <property type="protein sequence ID" value="KKW92116.1"/>
    <property type="molecule type" value="Genomic_DNA"/>
</dbReference>
<keyword evidence="4" id="KW-0560">Oxidoreductase</keyword>
<dbReference type="PANTHER" id="PTHR47354">
    <property type="entry name" value="NADH OXIDOREDUCTASE HCR"/>
    <property type="match status" value="1"/>
</dbReference>
<evidence type="ECO:0000256" key="1">
    <source>
        <dbReference type="ARBA" id="ARBA00022630"/>
    </source>
</evidence>
<dbReference type="Pfam" id="PF00111">
    <property type="entry name" value="Fer2"/>
    <property type="match status" value="1"/>
</dbReference>
<keyword evidence="2" id="KW-0001">2Fe-2S</keyword>
<dbReference type="SUPFAM" id="SSF63380">
    <property type="entry name" value="Riboflavin synthase domain-like"/>
    <property type="match status" value="1"/>
</dbReference>
<dbReference type="PANTHER" id="PTHR47354:SF1">
    <property type="entry name" value="CARNITINE MONOOXYGENASE REDUCTASE SUBUNIT"/>
    <property type="match status" value="1"/>
</dbReference>
<dbReference type="RefSeq" id="WP_046764142.1">
    <property type="nucleotide sequence ID" value="NZ_LBIC01000005.1"/>
</dbReference>
<evidence type="ECO:0008006" key="11">
    <source>
        <dbReference type="Google" id="ProtNLM"/>
    </source>
</evidence>
<evidence type="ECO:0000259" key="7">
    <source>
        <dbReference type="PROSITE" id="PS51085"/>
    </source>
</evidence>
<dbReference type="GO" id="GO:0016491">
    <property type="term" value="F:oxidoreductase activity"/>
    <property type="evidence" value="ECO:0007669"/>
    <property type="project" value="UniProtKB-KW"/>
</dbReference>
<organism evidence="9 10">
    <name type="scientific">Sphingobium chungbukense</name>
    <dbReference type="NCBI Taxonomy" id="56193"/>
    <lineage>
        <taxon>Bacteria</taxon>
        <taxon>Pseudomonadati</taxon>
        <taxon>Pseudomonadota</taxon>
        <taxon>Alphaproteobacteria</taxon>
        <taxon>Sphingomonadales</taxon>
        <taxon>Sphingomonadaceae</taxon>
        <taxon>Sphingobium</taxon>
    </lineage>
</organism>
<comment type="caution">
    <text evidence="9">The sequence shown here is derived from an EMBL/GenBank/DDBJ whole genome shotgun (WGS) entry which is preliminary data.</text>
</comment>
<gene>
    <name evidence="9" type="ORF">YP76_13235</name>
</gene>
<dbReference type="InterPro" id="IPR012675">
    <property type="entry name" value="Beta-grasp_dom_sf"/>
</dbReference>
<accession>A0A0M3AT44</accession>
<protein>
    <recommendedName>
        <fullName evidence="11">Vanillate O-demethylase oxidoreductase</fullName>
    </recommendedName>
</protein>
<dbReference type="PRINTS" id="PR00409">
    <property type="entry name" value="PHDIOXRDTASE"/>
</dbReference>
<feature type="domain" description="2Fe-2S ferredoxin-type" evidence="7">
    <location>
        <begin position="238"/>
        <end position="323"/>
    </location>
</feature>
<feature type="domain" description="FAD-binding FR-type" evidence="8">
    <location>
        <begin position="5"/>
        <end position="107"/>
    </location>
</feature>
<reference evidence="9 10" key="1">
    <citation type="submission" date="2015-04" db="EMBL/GenBank/DDBJ databases">
        <title>Genome sequence of aromatic hydrocarbons-degrading Sphingobium chungbukense DJ77.</title>
        <authorList>
            <person name="Kim Y.-C."/>
            <person name="Chae J.-C."/>
        </authorList>
    </citation>
    <scope>NUCLEOTIDE SEQUENCE [LARGE SCALE GENOMIC DNA]</scope>
    <source>
        <strain evidence="9 10">DJ77</strain>
    </source>
</reference>
<dbReference type="InterPro" id="IPR039261">
    <property type="entry name" value="FNR_nucleotide-bd"/>
</dbReference>
<evidence type="ECO:0000313" key="10">
    <source>
        <dbReference type="Proteomes" id="UP000033874"/>
    </source>
</evidence>
<dbReference type="SUPFAM" id="SSF54292">
    <property type="entry name" value="2Fe-2S ferredoxin-like"/>
    <property type="match status" value="1"/>
</dbReference>
<evidence type="ECO:0000256" key="4">
    <source>
        <dbReference type="ARBA" id="ARBA00023002"/>
    </source>
</evidence>
<proteinExistence type="predicted"/>
<dbReference type="GO" id="GO:0046872">
    <property type="term" value="F:metal ion binding"/>
    <property type="evidence" value="ECO:0007669"/>
    <property type="project" value="UniProtKB-KW"/>
</dbReference>
<keyword evidence="6" id="KW-0411">Iron-sulfur</keyword>
<keyword evidence="1" id="KW-0285">Flavoprotein</keyword>
<dbReference type="AlphaFoldDB" id="A0A0M3AT44"/>
<dbReference type="InterPro" id="IPR001041">
    <property type="entry name" value="2Fe-2S_ferredoxin-type"/>
</dbReference>
<dbReference type="InterPro" id="IPR017938">
    <property type="entry name" value="Riboflavin_synthase-like_b-brl"/>
</dbReference>
<dbReference type="Gene3D" id="3.40.50.80">
    <property type="entry name" value="Nucleotide-binding domain of ferredoxin-NADP reductase (FNR) module"/>
    <property type="match status" value="1"/>
</dbReference>
<keyword evidence="5" id="KW-0408">Iron</keyword>
<dbReference type="PATRIC" id="fig|56193.3.peg.2755"/>
<dbReference type="Proteomes" id="UP000033874">
    <property type="component" value="Unassembled WGS sequence"/>
</dbReference>
<evidence type="ECO:0000259" key="8">
    <source>
        <dbReference type="PROSITE" id="PS51384"/>
    </source>
</evidence>
<dbReference type="InterPro" id="IPR017927">
    <property type="entry name" value="FAD-bd_FR_type"/>
</dbReference>
<evidence type="ECO:0000313" key="9">
    <source>
        <dbReference type="EMBL" id="KKW92116.1"/>
    </source>
</evidence>
<dbReference type="STRING" id="56193.YP76_13235"/>
<dbReference type="InterPro" id="IPR006058">
    <property type="entry name" value="2Fe2S_fd_BS"/>
</dbReference>
<dbReference type="GO" id="GO:0051537">
    <property type="term" value="F:2 iron, 2 sulfur cluster binding"/>
    <property type="evidence" value="ECO:0007669"/>
    <property type="project" value="UniProtKB-KW"/>
</dbReference>
<dbReference type="PROSITE" id="PS51085">
    <property type="entry name" value="2FE2S_FER_2"/>
    <property type="match status" value="1"/>
</dbReference>
<dbReference type="PROSITE" id="PS51384">
    <property type="entry name" value="FAD_FR"/>
    <property type="match status" value="1"/>
</dbReference>
<name>A0A0M3AT44_9SPHN</name>
<dbReference type="InterPro" id="IPR050415">
    <property type="entry name" value="MRET"/>
</dbReference>
<evidence type="ECO:0000256" key="2">
    <source>
        <dbReference type="ARBA" id="ARBA00022714"/>
    </source>
</evidence>